<gene>
    <name evidence="1" type="ORF">CLUMA_CG014555</name>
</gene>
<dbReference type="EMBL" id="CVRI01000055">
    <property type="protein sequence ID" value="CRL01574.1"/>
    <property type="molecule type" value="Genomic_DNA"/>
</dbReference>
<dbReference type="Proteomes" id="UP000183832">
    <property type="component" value="Unassembled WGS sequence"/>
</dbReference>
<protein>
    <submittedName>
        <fullName evidence="1">CLUMA_CG014555, isoform A</fullName>
    </submittedName>
</protein>
<sequence length="121" mass="13617">MKETFMEKVSELKILLQHLARMGSENINNSQTLSIFALKACKVYRKKISLMMNFAHLSMTLSKFLIHKNASDATQSSASSATFHGGCLLLSHGGDKSYRFVIMLEILVYGHLPLETSRESY</sequence>
<evidence type="ECO:0000313" key="1">
    <source>
        <dbReference type="EMBL" id="CRL01574.1"/>
    </source>
</evidence>
<reference evidence="1 2" key="1">
    <citation type="submission" date="2015-04" db="EMBL/GenBank/DDBJ databases">
        <authorList>
            <person name="Syromyatnikov M.Y."/>
            <person name="Popov V.N."/>
        </authorList>
    </citation>
    <scope>NUCLEOTIDE SEQUENCE [LARGE SCALE GENOMIC DNA]</scope>
</reference>
<dbReference type="AlphaFoldDB" id="A0A1J1IR57"/>
<evidence type="ECO:0000313" key="2">
    <source>
        <dbReference type="Proteomes" id="UP000183832"/>
    </source>
</evidence>
<organism evidence="1 2">
    <name type="scientific">Clunio marinus</name>
    <dbReference type="NCBI Taxonomy" id="568069"/>
    <lineage>
        <taxon>Eukaryota</taxon>
        <taxon>Metazoa</taxon>
        <taxon>Ecdysozoa</taxon>
        <taxon>Arthropoda</taxon>
        <taxon>Hexapoda</taxon>
        <taxon>Insecta</taxon>
        <taxon>Pterygota</taxon>
        <taxon>Neoptera</taxon>
        <taxon>Endopterygota</taxon>
        <taxon>Diptera</taxon>
        <taxon>Nematocera</taxon>
        <taxon>Chironomoidea</taxon>
        <taxon>Chironomidae</taxon>
        <taxon>Clunio</taxon>
    </lineage>
</organism>
<proteinExistence type="predicted"/>
<keyword evidence="2" id="KW-1185">Reference proteome</keyword>
<name>A0A1J1IR57_9DIPT</name>
<accession>A0A1J1IR57</accession>